<protein>
    <recommendedName>
        <fullName evidence="5">DUF2946 domain-containing protein</fullName>
    </recommendedName>
</protein>
<dbReference type="EMBL" id="JBHSMS010000015">
    <property type="protein sequence ID" value="MFC5510427.1"/>
    <property type="molecule type" value="Genomic_DNA"/>
</dbReference>
<reference evidence="4" key="1">
    <citation type="journal article" date="2019" name="Int. J. Syst. Evol. Microbiol.">
        <title>The Global Catalogue of Microorganisms (GCM) 10K type strain sequencing project: providing services to taxonomists for standard genome sequencing and annotation.</title>
        <authorList>
            <consortium name="The Broad Institute Genomics Platform"/>
            <consortium name="The Broad Institute Genome Sequencing Center for Infectious Disease"/>
            <person name="Wu L."/>
            <person name="Ma J."/>
        </authorList>
    </citation>
    <scope>NUCLEOTIDE SEQUENCE [LARGE SCALE GENOMIC DNA]</scope>
    <source>
        <strain evidence="4">CCUG 38813</strain>
    </source>
</reference>
<dbReference type="RefSeq" id="WP_379717718.1">
    <property type="nucleotide sequence ID" value="NZ_JBHSMS010000015.1"/>
</dbReference>
<keyword evidence="4" id="KW-1185">Reference proteome</keyword>
<evidence type="ECO:0000256" key="2">
    <source>
        <dbReference type="SAM" id="SignalP"/>
    </source>
</evidence>
<feature type="compositionally biased region" description="Basic and acidic residues" evidence="1">
    <location>
        <begin position="41"/>
        <end position="56"/>
    </location>
</feature>
<feature type="region of interest" description="Disordered" evidence="1">
    <location>
        <begin position="36"/>
        <end position="67"/>
    </location>
</feature>
<organism evidence="3 4">
    <name type="scientific">Massilia jejuensis</name>
    <dbReference type="NCBI Taxonomy" id="648894"/>
    <lineage>
        <taxon>Bacteria</taxon>
        <taxon>Pseudomonadati</taxon>
        <taxon>Pseudomonadota</taxon>
        <taxon>Betaproteobacteria</taxon>
        <taxon>Burkholderiales</taxon>
        <taxon>Oxalobacteraceae</taxon>
        <taxon>Telluria group</taxon>
        <taxon>Massilia</taxon>
    </lineage>
</organism>
<evidence type="ECO:0000313" key="3">
    <source>
        <dbReference type="EMBL" id="MFC5510427.1"/>
    </source>
</evidence>
<gene>
    <name evidence="3" type="ORF">ACFPOU_04700</name>
</gene>
<name>A0ABW0PFS9_9BURK</name>
<feature type="chain" id="PRO_5047461269" description="DUF2946 domain-containing protein" evidence="2">
    <location>
        <begin position="25"/>
        <end position="122"/>
    </location>
</feature>
<feature type="signal peptide" evidence="2">
    <location>
        <begin position="1"/>
        <end position="24"/>
    </location>
</feature>
<sequence length="122" mass="13273">MAARRFIYLVLTILALQLSWSVVAAYCEHESGRAAQHFGHHSSEPDGHKVAFDGKDQPSGPAKKASMHSHCSSCAHISLSFDALPVAVAILEPVRLVPPAASLHYSSLYSDRPERPQWISAV</sequence>
<evidence type="ECO:0000256" key="1">
    <source>
        <dbReference type="SAM" id="MobiDB-lite"/>
    </source>
</evidence>
<comment type="caution">
    <text evidence="3">The sequence shown here is derived from an EMBL/GenBank/DDBJ whole genome shotgun (WGS) entry which is preliminary data.</text>
</comment>
<evidence type="ECO:0000313" key="4">
    <source>
        <dbReference type="Proteomes" id="UP001596031"/>
    </source>
</evidence>
<proteinExistence type="predicted"/>
<accession>A0ABW0PFS9</accession>
<keyword evidence="2" id="KW-0732">Signal</keyword>
<dbReference type="Proteomes" id="UP001596031">
    <property type="component" value="Unassembled WGS sequence"/>
</dbReference>
<evidence type="ECO:0008006" key="5">
    <source>
        <dbReference type="Google" id="ProtNLM"/>
    </source>
</evidence>